<feature type="compositionally biased region" description="Low complexity" evidence="2">
    <location>
        <begin position="320"/>
        <end position="343"/>
    </location>
</feature>
<dbReference type="EMBL" id="JBHSDS010000003">
    <property type="protein sequence ID" value="MFC4357548.1"/>
    <property type="molecule type" value="Genomic_DNA"/>
</dbReference>
<dbReference type="RefSeq" id="WP_267622145.1">
    <property type="nucleotide sequence ID" value="NZ_JAODIW010000006.1"/>
</dbReference>
<proteinExistence type="predicted"/>
<comment type="caution">
    <text evidence="4">The sequence shown here is derived from an EMBL/GenBank/DDBJ whole genome shotgun (WGS) entry which is preliminary data.</text>
</comment>
<keyword evidence="5" id="KW-1185">Reference proteome</keyword>
<evidence type="ECO:0000313" key="4">
    <source>
        <dbReference type="EMBL" id="MFC4357548.1"/>
    </source>
</evidence>
<feature type="domain" description="DUF7115" evidence="3">
    <location>
        <begin position="1"/>
        <end position="107"/>
    </location>
</feature>
<feature type="compositionally biased region" description="Acidic residues" evidence="2">
    <location>
        <begin position="240"/>
        <end position="249"/>
    </location>
</feature>
<protein>
    <recommendedName>
        <fullName evidence="3">DUF7115 domain-containing protein</fullName>
    </recommendedName>
</protein>
<evidence type="ECO:0000313" key="5">
    <source>
        <dbReference type="Proteomes" id="UP001595921"/>
    </source>
</evidence>
<feature type="compositionally biased region" description="Low complexity" evidence="2">
    <location>
        <begin position="257"/>
        <end position="305"/>
    </location>
</feature>
<organism evidence="4 5">
    <name type="scientific">Halobium salinum</name>
    <dbReference type="NCBI Taxonomy" id="1364940"/>
    <lineage>
        <taxon>Archaea</taxon>
        <taxon>Methanobacteriati</taxon>
        <taxon>Methanobacteriota</taxon>
        <taxon>Stenosarchaea group</taxon>
        <taxon>Halobacteria</taxon>
        <taxon>Halobacteriales</taxon>
        <taxon>Haloferacaceae</taxon>
        <taxon>Halobium</taxon>
    </lineage>
</organism>
<dbReference type="AlphaFoldDB" id="A0ABD5PA66"/>
<name>A0ABD5PA66_9EURY</name>
<reference evidence="4 5" key="1">
    <citation type="journal article" date="2019" name="Int. J. Syst. Evol. Microbiol.">
        <title>The Global Catalogue of Microorganisms (GCM) 10K type strain sequencing project: providing services to taxonomists for standard genome sequencing and annotation.</title>
        <authorList>
            <consortium name="The Broad Institute Genomics Platform"/>
            <consortium name="The Broad Institute Genome Sequencing Center for Infectious Disease"/>
            <person name="Wu L."/>
            <person name="Ma J."/>
        </authorList>
    </citation>
    <scope>NUCLEOTIDE SEQUENCE [LARGE SCALE GENOMIC DNA]</scope>
    <source>
        <strain evidence="4 5">CGMCC 1.12553</strain>
    </source>
</reference>
<sequence>MSLPELVSSLLGDESVAAEVSLGGEDALYVTPSRTLLYRAEGLLSDESVDQYGHDAERIAVSEGRRKAKVTLDYGLDGEERFSVPAKRLDDVLHPLVAGVLNAADITGSGETVRQTFRFSELTVVVTDARVVKHIGAAVWDGDFEEFHYDDVTDLDFEDGTVATSVVVTMGDRQERFKAPNESARAVREALKAALLSYHDAPNLPAFRKAMTPDEGPEAPSTGSVDFGDGPDPLSAEPAADAEAEAEAETDGRTRTDAAGAADPAQRAAGGATGAETSATGESSTPSASSASVAVAATEAAPSAANGSETTGERQPASQSTAPADGSTAAAAEPAESTESTGSVGTPGTAESAPTADESGTAEDEFAESGFQPAGPVDDRDVAEGLAELTAAVEAQSEELRRQRETFERLVEELRRGR</sequence>
<dbReference type="Pfam" id="PF23428">
    <property type="entry name" value="DUF7115"/>
    <property type="match status" value="1"/>
</dbReference>
<feature type="coiled-coil region" evidence="1">
    <location>
        <begin position="386"/>
        <end position="417"/>
    </location>
</feature>
<gene>
    <name evidence="4" type="ORF">ACFO0N_06235</name>
</gene>
<dbReference type="InterPro" id="IPR055539">
    <property type="entry name" value="DUF7115"/>
</dbReference>
<evidence type="ECO:0000256" key="2">
    <source>
        <dbReference type="SAM" id="MobiDB-lite"/>
    </source>
</evidence>
<feature type="region of interest" description="Disordered" evidence="2">
    <location>
        <begin position="206"/>
        <end position="386"/>
    </location>
</feature>
<accession>A0ABD5PA66</accession>
<evidence type="ECO:0000259" key="3">
    <source>
        <dbReference type="Pfam" id="PF23428"/>
    </source>
</evidence>
<keyword evidence="1" id="KW-0175">Coiled coil</keyword>
<evidence type="ECO:0000256" key="1">
    <source>
        <dbReference type="SAM" id="Coils"/>
    </source>
</evidence>
<dbReference type="Proteomes" id="UP001595921">
    <property type="component" value="Unassembled WGS sequence"/>
</dbReference>